<dbReference type="Proteomes" id="UP001140234">
    <property type="component" value="Unassembled WGS sequence"/>
</dbReference>
<evidence type="ECO:0000313" key="2">
    <source>
        <dbReference type="Proteomes" id="UP001140234"/>
    </source>
</evidence>
<name>A0ACC1JNP4_9FUNG</name>
<protein>
    <submittedName>
        <fullName evidence="1">Uncharacterized protein</fullName>
    </submittedName>
</protein>
<evidence type="ECO:0000313" key="1">
    <source>
        <dbReference type="EMBL" id="KAJ2764255.1"/>
    </source>
</evidence>
<accession>A0ACC1JNP4</accession>
<proteinExistence type="predicted"/>
<reference evidence="1" key="1">
    <citation type="submission" date="2022-07" db="EMBL/GenBank/DDBJ databases">
        <title>Phylogenomic reconstructions and comparative analyses of Kickxellomycotina fungi.</title>
        <authorList>
            <person name="Reynolds N.K."/>
            <person name="Stajich J.E."/>
            <person name="Barry K."/>
            <person name="Grigoriev I.V."/>
            <person name="Crous P."/>
            <person name="Smith M.E."/>
        </authorList>
    </citation>
    <scope>NUCLEOTIDE SEQUENCE</scope>
    <source>
        <strain evidence="1">CBS 109366</strain>
    </source>
</reference>
<sequence>MGNRAGTGRGDSRVLPMDHHHTLQSGHPPHADGGAAGRRGRSESDGLVRMSARSSGDQGALSTLFGTQAWQRMSTALPAAVRDPLNIDELEREERLMPFTEVAVGEMGMFEPLGRSEGTSAHPRSSLRTSALLPGSSAAAAAAMGPKGEKPGGIDWEY</sequence>
<feature type="non-terminal residue" evidence="1">
    <location>
        <position position="158"/>
    </location>
</feature>
<keyword evidence="2" id="KW-1185">Reference proteome</keyword>
<comment type="caution">
    <text evidence="1">The sequence shown here is derived from an EMBL/GenBank/DDBJ whole genome shotgun (WGS) entry which is preliminary data.</text>
</comment>
<gene>
    <name evidence="1" type="ORF">IWQ57_005236</name>
</gene>
<dbReference type="EMBL" id="JANBUJ010002417">
    <property type="protein sequence ID" value="KAJ2764255.1"/>
    <property type="molecule type" value="Genomic_DNA"/>
</dbReference>
<organism evidence="1 2">
    <name type="scientific">Coemansia nantahalensis</name>
    <dbReference type="NCBI Taxonomy" id="2789366"/>
    <lineage>
        <taxon>Eukaryota</taxon>
        <taxon>Fungi</taxon>
        <taxon>Fungi incertae sedis</taxon>
        <taxon>Zoopagomycota</taxon>
        <taxon>Kickxellomycotina</taxon>
        <taxon>Kickxellomycetes</taxon>
        <taxon>Kickxellales</taxon>
        <taxon>Kickxellaceae</taxon>
        <taxon>Coemansia</taxon>
    </lineage>
</organism>